<feature type="compositionally biased region" description="Low complexity" evidence="1">
    <location>
        <begin position="112"/>
        <end position="132"/>
    </location>
</feature>
<evidence type="ECO:0000313" key="4">
    <source>
        <dbReference type="Proteomes" id="UP000654075"/>
    </source>
</evidence>
<dbReference type="EMBL" id="CAJNNW010028675">
    <property type="protein sequence ID" value="CAE8697216.1"/>
    <property type="molecule type" value="Genomic_DNA"/>
</dbReference>
<dbReference type="EMBL" id="CAJNNV010018524">
    <property type="protein sequence ID" value="CAE8606026.1"/>
    <property type="molecule type" value="Genomic_DNA"/>
</dbReference>
<keyword evidence="4" id="KW-1185">Reference proteome</keyword>
<dbReference type="AlphaFoldDB" id="A0A813F3M7"/>
<dbReference type="GO" id="GO:0005524">
    <property type="term" value="F:ATP binding"/>
    <property type="evidence" value="ECO:0007669"/>
    <property type="project" value="InterPro"/>
</dbReference>
<sequence length="132" mass="13838">VCTANVTDTIPGPLLDRMEVIRLSGYDLQEKLRIAQDYLVPNALSEVGLLPAVEGKVRAATAEPVDKPSTEELALKEPPSAESVASSSSDAVTEEPPLSFAESVSQEHGRDNSNNNSNSSAEIVASSSSDAV</sequence>
<comment type="caution">
    <text evidence="2">The sequence shown here is derived from an EMBL/GenBank/DDBJ whole genome shotgun (WGS) entry which is preliminary data.</text>
</comment>
<dbReference type="GO" id="GO:0007005">
    <property type="term" value="P:mitochondrion organization"/>
    <property type="evidence" value="ECO:0007669"/>
    <property type="project" value="TreeGrafter"/>
</dbReference>
<dbReference type="GO" id="GO:0004252">
    <property type="term" value="F:serine-type endopeptidase activity"/>
    <property type="evidence" value="ECO:0007669"/>
    <property type="project" value="InterPro"/>
</dbReference>
<dbReference type="PANTHER" id="PTHR43718:SF2">
    <property type="entry name" value="LON PROTEASE HOMOLOG, MITOCHONDRIAL"/>
    <property type="match status" value="1"/>
</dbReference>
<evidence type="ECO:0000313" key="3">
    <source>
        <dbReference type="EMBL" id="CAE8697216.1"/>
    </source>
</evidence>
<dbReference type="OrthoDB" id="2411602at2759"/>
<feature type="region of interest" description="Disordered" evidence="1">
    <location>
        <begin position="59"/>
        <end position="132"/>
    </location>
</feature>
<dbReference type="GO" id="GO:0003697">
    <property type="term" value="F:single-stranded DNA binding"/>
    <property type="evidence" value="ECO:0007669"/>
    <property type="project" value="TreeGrafter"/>
</dbReference>
<evidence type="ECO:0000256" key="1">
    <source>
        <dbReference type="SAM" id="MobiDB-lite"/>
    </source>
</evidence>
<accession>A0A813F3M7</accession>
<dbReference type="Proteomes" id="UP000626109">
    <property type="component" value="Unassembled WGS sequence"/>
</dbReference>
<feature type="non-terminal residue" evidence="2">
    <location>
        <position position="132"/>
    </location>
</feature>
<dbReference type="GO" id="GO:0004176">
    <property type="term" value="F:ATP-dependent peptidase activity"/>
    <property type="evidence" value="ECO:0007669"/>
    <property type="project" value="InterPro"/>
</dbReference>
<dbReference type="GO" id="GO:0051131">
    <property type="term" value="P:chaperone-mediated protein complex assembly"/>
    <property type="evidence" value="ECO:0007669"/>
    <property type="project" value="TreeGrafter"/>
</dbReference>
<organism evidence="2 4">
    <name type="scientific">Polarella glacialis</name>
    <name type="common">Dinoflagellate</name>
    <dbReference type="NCBI Taxonomy" id="89957"/>
    <lineage>
        <taxon>Eukaryota</taxon>
        <taxon>Sar</taxon>
        <taxon>Alveolata</taxon>
        <taxon>Dinophyceae</taxon>
        <taxon>Suessiales</taxon>
        <taxon>Suessiaceae</taxon>
        <taxon>Polarella</taxon>
    </lineage>
</organism>
<feature type="compositionally biased region" description="Low complexity" evidence="1">
    <location>
        <begin position="77"/>
        <end position="89"/>
    </location>
</feature>
<dbReference type="GO" id="GO:0006515">
    <property type="term" value="P:protein quality control for misfolded or incompletely synthesized proteins"/>
    <property type="evidence" value="ECO:0007669"/>
    <property type="project" value="TreeGrafter"/>
</dbReference>
<protein>
    <submittedName>
        <fullName evidence="2">Uncharacterized protein</fullName>
    </submittedName>
</protein>
<feature type="compositionally biased region" description="Basic and acidic residues" evidence="1">
    <location>
        <begin position="64"/>
        <end position="75"/>
    </location>
</feature>
<dbReference type="PANTHER" id="PTHR43718">
    <property type="entry name" value="LON PROTEASE"/>
    <property type="match status" value="1"/>
</dbReference>
<evidence type="ECO:0000313" key="2">
    <source>
        <dbReference type="EMBL" id="CAE8606026.1"/>
    </source>
</evidence>
<gene>
    <name evidence="2" type="ORF">PGLA1383_LOCUS24035</name>
    <name evidence="3" type="ORF">PGLA2088_LOCUS30185</name>
</gene>
<dbReference type="Proteomes" id="UP000654075">
    <property type="component" value="Unassembled WGS sequence"/>
</dbReference>
<feature type="non-terminal residue" evidence="2">
    <location>
        <position position="1"/>
    </location>
</feature>
<dbReference type="GO" id="GO:0005759">
    <property type="term" value="C:mitochondrial matrix"/>
    <property type="evidence" value="ECO:0007669"/>
    <property type="project" value="TreeGrafter"/>
</dbReference>
<dbReference type="InterPro" id="IPR027065">
    <property type="entry name" value="Lon_Prtase"/>
</dbReference>
<name>A0A813F3M7_POLGL</name>
<proteinExistence type="predicted"/>
<reference evidence="2" key="1">
    <citation type="submission" date="2021-02" db="EMBL/GenBank/DDBJ databases">
        <authorList>
            <person name="Dougan E. K."/>
            <person name="Rhodes N."/>
            <person name="Thang M."/>
            <person name="Chan C."/>
        </authorList>
    </citation>
    <scope>NUCLEOTIDE SEQUENCE</scope>
</reference>